<feature type="domain" description="Peptidase S1" evidence="3">
    <location>
        <begin position="380"/>
        <end position="513"/>
    </location>
</feature>
<dbReference type="GO" id="GO:0006508">
    <property type="term" value="P:proteolysis"/>
    <property type="evidence" value="ECO:0007669"/>
    <property type="project" value="InterPro"/>
</dbReference>
<dbReference type="Gene3D" id="3.30.420.10">
    <property type="entry name" value="Ribonuclease H-like superfamily/Ribonuclease H"/>
    <property type="match status" value="1"/>
</dbReference>
<dbReference type="InterPro" id="IPR001314">
    <property type="entry name" value="Peptidase_S1A"/>
</dbReference>
<dbReference type="InterPro" id="IPR036397">
    <property type="entry name" value="RNaseH_sf"/>
</dbReference>
<dbReference type="PROSITE" id="PS00134">
    <property type="entry name" value="TRYPSIN_HIS"/>
    <property type="match status" value="2"/>
</dbReference>
<dbReference type="Gene3D" id="2.40.10.10">
    <property type="entry name" value="Trypsin-like serine proteases"/>
    <property type="match status" value="3"/>
</dbReference>
<organism evidence="4 5">
    <name type="scientific">Nezara viridula</name>
    <name type="common">Southern green stink bug</name>
    <name type="synonym">Cimex viridulus</name>
    <dbReference type="NCBI Taxonomy" id="85310"/>
    <lineage>
        <taxon>Eukaryota</taxon>
        <taxon>Metazoa</taxon>
        <taxon>Ecdysozoa</taxon>
        <taxon>Arthropoda</taxon>
        <taxon>Hexapoda</taxon>
        <taxon>Insecta</taxon>
        <taxon>Pterygota</taxon>
        <taxon>Neoptera</taxon>
        <taxon>Paraneoptera</taxon>
        <taxon>Hemiptera</taxon>
        <taxon>Heteroptera</taxon>
        <taxon>Panheteroptera</taxon>
        <taxon>Pentatomomorpha</taxon>
        <taxon>Pentatomoidea</taxon>
        <taxon>Pentatomidae</taxon>
        <taxon>Pentatominae</taxon>
        <taxon>Nezara</taxon>
    </lineage>
</organism>
<dbReference type="Pfam" id="PF00089">
    <property type="entry name" value="Trypsin"/>
    <property type="match status" value="2"/>
</dbReference>
<evidence type="ECO:0000259" key="3">
    <source>
        <dbReference type="PROSITE" id="PS50240"/>
    </source>
</evidence>
<feature type="chain" id="PRO_5040177292" description="Peptidase S1 domain-containing protein" evidence="2">
    <location>
        <begin position="20"/>
        <end position="513"/>
    </location>
</feature>
<dbReference type="SMART" id="SM00020">
    <property type="entry name" value="Tryp_SPc"/>
    <property type="match status" value="1"/>
</dbReference>
<dbReference type="EMBL" id="OV725081">
    <property type="protein sequence ID" value="CAH1402816.1"/>
    <property type="molecule type" value="Genomic_DNA"/>
</dbReference>
<keyword evidence="1" id="KW-1015">Disulfide bond</keyword>
<dbReference type="PROSITE" id="PS50240">
    <property type="entry name" value="TRYPSIN_DOM"/>
    <property type="match status" value="2"/>
</dbReference>
<dbReference type="PANTHER" id="PTHR24252:SF7">
    <property type="entry name" value="HYALIN"/>
    <property type="match status" value="1"/>
</dbReference>
<dbReference type="PANTHER" id="PTHR24252">
    <property type="entry name" value="ACROSIN-RELATED"/>
    <property type="match status" value="1"/>
</dbReference>
<protein>
    <recommendedName>
        <fullName evidence="3">Peptidase S1 domain-containing protein</fullName>
    </recommendedName>
</protein>
<dbReference type="PRINTS" id="PR00722">
    <property type="entry name" value="CHYMOTRYPSIN"/>
</dbReference>
<proteinExistence type="predicted"/>
<keyword evidence="5" id="KW-1185">Reference proteome</keyword>
<dbReference type="Proteomes" id="UP001152798">
    <property type="component" value="Chromosome 5"/>
</dbReference>
<sequence>MLRWTCVLVVCLGLGGAFAANSHETGAGSTPGQKSTSCPCGMSKKGRIVGGTVALPNEYPWMVMLTMRYSNEVLCGASVINEKFAITAAHCTHTLPSYLKLSIIAGTSDVNKPGQVVPVSRWIEHEKYDGPEDDASKTVNDICLLQLASPLKFNPNVGPICMPTGKYNIDNQWVKLTGWGKLGGYLPATKQLRETDVKMLPFRTCQRLFPLKAPQTQICVQAPGRGGCMQVSAPAHKARSTQQSLQKNIPEFISASYCPSGSPDLNPLDYWLWSELERTACCRAHLNLESLRQSLVREVERFPQEVLHAAIDDWSRRLNACDIDNEIFCSKQMLRWIRVLVACLGLGGTFAANSHETGIGCKPGPKATSCPCGMSKKGRIVGGTMALPNEYPWMVMLVKGDSRDVMCGASIINTKVAITAAHCTHTLPSDTKLNIIAGTSDVNKPGQIVPMSSWIVHEEFYTHQYYPVRTINDISLLLLGSPLQFNPNVGPVCLPTGKYNIENQWVKLTGELQ</sequence>
<dbReference type="GO" id="GO:0003676">
    <property type="term" value="F:nucleic acid binding"/>
    <property type="evidence" value="ECO:0007669"/>
    <property type="project" value="InterPro"/>
</dbReference>
<dbReference type="OrthoDB" id="6479716at2759"/>
<dbReference type="InterPro" id="IPR018114">
    <property type="entry name" value="TRYPSIN_HIS"/>
</dbReference>
<dbReference type="SUPFAM" id="SSF50494">
    <property type="entry name" value="Trypsin-like serine proteases"/>
    <property type="match status" value="2"/>
</dbReference>
<dbReference type="AlphaFoldDB" id="A0A9P0HJT6"/>
<evidence type="ECO:0000313" key="4">
    <source>
        <dbReference type="EMBL" id="CAH1402816.1"/>
    </source>
</evidence>
<dbReference type="InterPro" id="IPR009003">
    <property type="entry name" value="Peptidase_S1_PA"/>
</dbReference>
<name>A0A9P0HJT6_NEZVI</name>
<accession>A0A9P0HJT6</accession>
<evidence type="ECO:0000256" key="1">
    <source>
        <dbReference type="ARBA" id="ARBA00023157"/>
    </source>
</evidence>
<dbReference type="CDD" id="cd00190">
    <property type="entry name" value="Tryp_SPc"/>
    <property type="match status" value="1"/>
</dbReference>
<dbReference type="GO" id="GO:0004252">
    <property type="term" value="F:serine-type endopeptidase activity"/>
    <property type="evidence" value="ECO:0007669"/>
    <property type="project" value="InterPro"/>
</dbReference>
<evidence type="ECO:0000313" key="5">
    <source>
        <dbReference type="Proteomes" id="UP001152798"/>
    </source>
</evidence>
<feature type="signal peptide" evidence="2">
    <location>
        <begin position="1"/>
        <end position="19"/>
    </location>
</feature>
<gene>
    <name evidence="4" type="ORF">NEZAVI_LOCUS11550</name>
</gene>
<keyword evidence="2" id="KW-0732">Signal</keyword>
<feature type="domain" description="Peptidase S1" evidence="3">
    <location>
        <begin position="48"/>
        <end position="342"/>
    </location>
</feature>
<dbReference type="InterPro" id="IPR001254">
    <property type="entry name" value="Trypsin_dom"/>
</dbReference>
<dbReference type="FunFam" id="2.40.10.10:FF:000068">
    <property type="entry name" value="transmembrane protease serine 2"/>
    <property type="match status" value="2"/>
</dbReference>
<reference evidence="4" key="1">
    <citation type="submission" date="2022-01" db="EMBL/GenBank/DDBJ databases">
        <authorList>
            <person name="King R."/>
        </authorList>
    </citation>
    <scope>NUCLEOTIDE SEQUENCE</scope>
</reference>
<evidence type="ECO:0000256" key="2">
    <source>
        <dbReference type="SAM" id="SignalP"/>
    </source>
</evidence>
<dbReference type="InterPro" id="IPR043504">
    <property type="entry name" value="Peptidase_S1_PA_chymotrypsin"/>
</dbReference>